<sequence length="118" mass="12640">MCTCCVYPTMHFAFVGTFIASLALHFVLIAVIICYSRSKTALDSRLSLAIMVITVLGSSLMVIGTLWPTSPSWMGQHAFWLAECVGLSTGSLIGPLVFTYGSTDESTTADDALLHAES</sequence>
<gene>
    <name evidence="2" type="ORF">PCOR1329_LOCUS29737</name>
</gene>
<feature type="transmembrane region" description="Helical" evidence="1">
    <location>
        <begin position="12"/>
        <end position="34"/>
    </location>
</feature>
<protein>
    <recommendedName>
        <fullName evidence="4">Transmembrane protein 107</fullName>
    </recommendedName>
</protein>
<proteinExistence type="predicted"/>
<evidence type="ECO:0000313" key="3">
    <source>
        <dbReference type="Proteomes" id="UP001189429"/>
    </source>
</evidence>
<reference evidence="2" key="1">
    <citation type="submission" date="2023-10" db="EMBL/GenBank/DDBJ databases">
        <authorList>
            <person name="Chen Y."/>
            <person name="Shah S."/>
            <person name="Dougan E. K."/>
            <person name="Thang M."/>
            <person name="Chan C."/>
        </authorList>
    </citation>
    <scope>NUCLEOTIDE SEQUENCE [LARGE SCALE GENOMIC DNA]</scope>
</reference>
<feature type="transmembrane region" description="Helical" evidence="1">
    <location>
        <begin position="46"/>
        <end position="67"/>
    </location>
</feature>
<name>A0ABN9SIB7_9DINO</name>
<evidence type="ECO:0008006" key="4">
    <source>
        <dbReference type="Google" id="ProtNLM"/>
    </source>
</evidence>
<comment type="caution">
    <text evidence="2">The sequence shown here is derived from an EMBL/GenBank/DDBJ whole genome shotgun (WGS) entry which is preliminary data.</text>
</comment>
<keyword evidence="1" id="KW-1133">Transmembrane helix</keyword>
<dbReference type="Proteomes" id="UP001189429">
    <property type="component" value="Unassembled WGS sequence"/>
</dbReference>
<accession>A0ABN9SIB7</accession>
<dbReference type="EMBL" id="CAUYUJ010011237">
    <property type="protein sequence ID" value="CAK0831411.1"/>
    <property type="molecule type" value="Genomic_DNA"/>
</dbReference>
<evidence type="ECO:0000313" key="2">
    <source>
        <dbReference type="EMBL" id="CAK0831411.1"/>
    </source>
</evidence>
<feature type="transmembrane region" description="Helical" evidence="1">
    <location>
        <begin position="79"/>
        <end position="98"/>
    </location>
</feature>
<organism evidence="2 3">
    <name type="scientific">Prorocentrum cordatum</name>
    <dbReference type="NCBI Taxonomy" id="2364126"/>
    <lineage>
        <taxon>Eukaryota</taxon>
        <taxon>Sar</taxon>
        <taxon>Alveolata</taxon>
        <taxon>Dinophyceae</taxon>
        <taxon>Prorocentrales</taxon>
        <taxon>Prorocentraceae</taxon>
        <taxon>Prorocentrum</taxon>
    </lineage>
</organism>
<keyword evidence="1" id="KW-0472">Membrane</keyword>
<evidence type="ECO:0000256" key="1">
    <source>
        <dbReference type="SAM" id="Phobius"/>
    </source>
</evidence>
<keyword evidence="3" id="KW-1185">Reference proteome</keyword>
<keyword evidence="1" id="KW-0812">Transmembrane</keyword>